<feature type="active site" description="Charge relay system" evidence="5">
    <location>
        <position position="202"/>
    </location>
</feature>
<evidence type="ECO:0000256" key="7">
    <source>
        <dbReference type="SAM" id="MobiDB-lite"/>
    </source>
</evidence>
<dbReference type="InterPro" id="IPR050131">
    <property type="entry name" value="Peptidase_S8_subtilisin-like"/>
</dbReference>
<dbReference type="PRINTS" id="PR00723">
    <property type="entry name" value="SUBTILISIN"/>
</dbReference>
<dbReference type="InterPro" id="IPR034193">
    <property type="entry name" value="PCSK9_ProteinaseK-like"/>
</dbReference>
<evidence type="ECO:0000256" key="3">
    <source>
        <dbReference type="ARBA" id="ARBA00022801"/>
    </source>
</evidence>
<feature type="compositionally biased region" description="Low complexity" evidence="7">
    <location>
        <begin position="454"/>
        <end position="467"/>
    </location>
</feature>
<evidence type="ECO:0000256" key="4">
    <source>
        <dbReference type="ARBA" id="ARBA00022825"/>
    </source>
</evidence>
<evidence type="ECO:0000313" key="11">
    <source>
        <dbReference type="Proteomes" id="UP000723463"/>
    </source>
</evidence>
<dbReference type="InterPro" id="IPR015500">
    <property type="entry name" value="Peptidase_S8_subtilisin-rel"/>
</dbReference>
<name>A0A9P6JXG1_9FUNG</name>
<dbReference type="PROSITE" id="PS51892">
    <property type="entry name" value="SUBTILASE"/>
    <property type="match status" value="1"/>
</dbReference>
<accession>A0A9P6JXG1</accession>
<dbReference type="Pfam" id="PF00082">
    <property type="entry name" value="Peptidase_S8"/>
    <property type="match status" value="1"/>
</dbReference>
<organism evidence="10 11">
    <name type="scientific">Mortierella hygrophila</name>
    <dbReference type="NCBI Taxonomy" id="979708"/>
    <lineage>
        <taxon>Eukaryota</taxon>
        <taxon>Fungi</taxon>
        <taxon>Fungi incertae sedis</taxon>
        <taxon>Mucoromycota</taxon>
        <taxon>Mortierellomycotina</taxon>
        <taxon>Mortierellomycetes</taxon>
        <taxon>Mortierellales</taxon>
        <taxon>Mortierellaceae</taxon>
        <taxon>Mortierella</taxon>
    </lineage>
</organism>
<dbReference type="AlphaFoldDB" id="A0A9P6JXG1"/>
<comment type="similarity">
    <text evidence="1 5 6">Belongs to the peptidase S8 family.</text>
</comment>
<dbReference type="InterPro" id="IPR023827">
    <property type="entry name" value="Peptidase_S8_Asp-AS"/>
</dbReference>
<evidence type="ECO:0000256" key="8">
    <source>
        <dbReference type="SAM" id="SignalP"/>
    </source>
</evidence>
<evidence type="ECO:0000256" key="2">
    <source>
        <dbReference type="ARBA" id="ARBA00022670"/>
    </source>
</evidence>
<dbReference type="InterPro" id="IPR000209">
    <property type="entry name" value="Peptidase_S8/S53_dom"/>
</dbReference>
<evidence type="ECO:0000256" key="5">
    <source>
        <dbReference type="PROSITE-ProRule" id="PRU01240"/>
    </source>
</evidence>
<feature type="active site" description="Charge relay system" evidence="5">
    <location>
        <position position="237"/>
    </location>
</feature>
<dbReference type="SUPFAM" id="SSF52743">
    <property type="entry name" value="Subtilisin-like"/>
    <property type="match status" value="1"/>
</dbReference>
<dbReference type="Gene3D" id="3.40.50.200">
    <property type="entry name" value="Peptidase S8/S53 domain"/>
    <property type="match status" value="1"/>
</dbReference>
<evidence type="ECO:0000313" key="10">
    <source>
        <dbReference type="EMBL" id="KAF9537107.1"/>
    </source>
</evidence>
<dbReference type="InterPro" id="IPR023828">
    <property type="entry name" value="Peptidase_S8_Ser-AS"/>
</dbReference>
<protein>
    <recommendedName>
        <fullName evidence="9">Peptidase S8/S53 domain-containing protein</fullName>
    </recommendedName>
</protein>
<keyword evidence="2 5" id="KW-0645">Protease</keyword>
<dbReference type="Proteomes" id="UP000723463">
    <property type="component" value="Unassembled WGS sequence"/>
</dbReference>
<dbReference type="PROSITE" id="PS00138">
    <property type="entry name" value="SUBTILASE_SER"/>
    <property type="match status" value="1"/>
</dbReference>
<gene>
    <name evidence="10" type="ORF">EC957_008862</name>
</gene>
<evidence type="ECO:0000259" key="9">
    <source>
        <dbReference type="Pfam" id="PF00082"/>
    </source>
</evidence>
<evidence type="ECO:0000256" key="1">
    <source>
        <dbReference type="ARBA" id="ARBA00011073"/>
    </source>
</evidence>
<reference evidence="10" key="1">
    <citation type="journal article" date="2020" name="Fungal Divers.">
        <title>Resolving the Mortierellaceae phylogeny through synthesis of multi-gene phylogenetics and phylogenomics.</title>
        <authorList>
            <person name="Vandepol N."/>
            <person name="Liber J."/>
            <person name="Desiro A."/>
            <person name="Na H."/>
            <person name="Kennedy M."/>
            <person name="Barry K."/>
            <person name="Grigoriev I.V."/>
            <person name="Miller A.N."/>
            <person name="O'Donnell K."/>
            <person name="Stajich J.E."/>
            <person name="Bonito G."/>
        </authorList>
    </citation>
    <scope>NUCLEOTIDE SEQUENCE</scope>
    <source>
        <strain evidence="10">NRRL 2591</strain>
    </source>
</reference>
<sequence>MTITFLSLAKAITALTILASTTTHASPIQIQSEGLGHDIAKGGCPPGHISDCRYIVMMHPLKRDKKLDLDQEVAIASTGTHRITTTTQDDPEWFKLLNTHQEKQQKGTTASPKPTINSLKVGDLVWYSTTMYPTAADQIQQQQRKHQIKYLIPDLPVQMYGRVQSHPPSWGLDRIDQRTDKLDGLYHYPKSAGQNVTIYVIDTGVNTDHKDFEGRAQHGPVFAQGLQQTDNTDRNGHGTFVAALAAGATYGVAKKGQIVSLKALDDAGSGRLSNVLAAIEWVVNRHVSQGSTARSIINLSLGAEFNEPTNEAIQEAMRLGIHFSIAAGNDGKDACQFSPASTPGAMTVGATDKDDTIASYSNFGPCVAIFAPGSAIVSAWAESNTATHVQSGTSMASPHVAGLMALLLSESPEENIPVKVMNERILRSVTKFSLNGQLVMDGVAPLPPSLLSISSSTSASHDAPPSSGAITGGDRPHILELHGKALARNLVYVGAVSYNLTDETEIIDPPTFSASGSSPSFSNVRKWTSFITALSLFMTHL</sequence>
<dbReference type="PANTHER" id="PTHR43806:SF11">
    <property type="entry name" value="CEREVISIN-RELATED"/>
    <property type="match status" value="1"/>
</dbReference>
<proteinExistence type="inferred from homology"/>
<feature type="signal peptide" evidence="8">
    <location>
        <begin position="1"/>
        <end position="25"/>
    </location>
</feature>
<dbReference type="InterPro" id="IPR036852">
    <property type="entry name" value="Peptidase_S8/S53_dom_sf"/>
</dbReference>
<feature type="active site" description="Charge relay system" evidence="5">
    <location>
        <position position="394"/>
    </location>
</feature>
<keyword evidence="3 5" id="KW-0378">Hydrolase</keyword>
<dbReference type="GO" id="GO:0005615">
    <property type="term" value="C:extracellular space"/>
    <property type="evidence" value="ECO:0007669"/>
    <property type="project" value="TreeGrafter"/>
</dbReference>
<keyword evidence="11" id="KW-1185">Reference proteome</keyword>
<keyword evidence="8" id="KW-0732">Signal</keyword>
<dbReference type="FunFam" id="3.40.50.200:FF:000007">
    <property type="entry name" value="Subtilisin-like serine protease"/>
    <property type="match status" value="1"/>
</dbReference>
<feature type="chain" id="PRO_5040316131" description="Peptidase S8/S53 domain-containing protein" evidence="8">
    <location>
        <begin position="26"/>
        <end position="541"/>
    </location>
</feature>
<feature type="domain" description="Peptidase S8/S53" evidence="9">
    <location>
        <begin position="193"/>
        <end position="429"/>
    </location>
</feature>
<dbReference type="PANTHER" id="PTHR43806">
    <property type="entry name" value="PEPTIDASE S8"/>
    <property type="match status" value="1"/>
</dbReference>
<feature type="region of interest" description="Disordered" evidence="7">
    <location>
        <begin position="454"/>
        <end position="473"/>
    </location>
</feature>
<dbReference type="PROSITE" id="PS00136">
    <property type="entry name" value="SUBTILASE_ASP"/>
    <property type="match status" value="1"/>
</dbReference>
<dbReference type="GO" id="GO:0004252">
    <property type="term" value="F:serine-type endopeptidase activity"/>
    <property type="evidence" value="ECO:0007669"/>
    <property type="project" value="UniProtKB-UniRule"/>
</dbReference>
<comment type="caution">
    <text evidence="10">The sequence shown here is derived from an EMBL/GenBank/DDBJ whole genome shotgun (WGS) entry which is preliminary data.</text>
</comment>
<dbReference type="CDD" id="cd04077">
    <property type="entry name" value="Peptidases_S8_PCSK9_ProteinaseK_like"/>
    <property type="match status" value="1"/>
</dbReference>
<dbReference type="GO" id="GO:0006508">
    <property type="term" value="P:proteolysis"/>
    <property type="evidence" value="ECO:0007669"/>
    <property type="project" value="UniProtKB-KW"/>
</dbReference>
<dbReference type="EMBL" id="JAAAXW010000461">
    <property type="protein sequence ID" value="KAF9537107.1"/>
    <property type="molecule type" value="Genomic_DNA"/>
</dbReference>
<keyword evidence="4 5" id="KW-0720">Serine protease</keyword>
<evidence type="ECO:0000256" key="6">
    <source>
        <dbReference type="RuleBase" id="RU003355"/>
    </source>
</evidence>